<evidence type="ECO:0000313" key="3">
    <source>
        <dbReference type="Proteomes" id="UP000244201"/>
    </source>
</evidence>
<evidence type="ECO:0000256" key="1">
    <source>
        <dbReference type="SAM" id="MobiDB-lite"/>
    </source>
</evidence>
<feature type="compositionally biased region" description="Low complexity" evidence="1">
    <location>
        <begin position="75"/>
        <end position="89"/>
    </location>
</feature>
<protein>
    <recommendedName>
        <fullName evidence="4">Phage tail collar domain-containing protein</fullName>
    </recommendedName>
</protein>
<dbReference type="SUPFAM" id="SSF88874">
    <property type="entry name" value="Receptor-binding domain of short tail fibre protein gp12"/>
    <property type="match status" value="1"/>
</dbReference>
<dbReference type="GeneID" id="55661368"/>
<dbReference type="KEGG" id="slk:SLUN_02960"/>
<accession>A0A2R4SWT8</accession>
<proteinExistence type="predicted"/>
<reference evidence="2 3" key="1">
    <citation type="submission" date="2018-01" db="EMBL/GenBank/DDBJ databases">
        <title>Complete genome sequence of Streptomyces lunaelactis MM109T, a Ferroverdin A producer isolated from cave moonmilk deposits.</title>
        <authorList>
            <person name="Naome A."/>
            <person name="Martinet L."/>
            <person name="Maciejewska M."/>
            <person name="Anderssen S."/>
            <person name="Adam D."/>
            <person name="Tenconi E."/>
            <person name="Deflandre B."/>
            <person name="Arguelles-Arias A."/>
            <person name="Calusinska M."/>
            <person name="Copieters W."/>
            <person name="Karim L."/>
            <person name="Hanikenne M."/>
            <person name="Baurain D."/>
            <person name="van Wezel G."/>
            <person name="Smargiasso N."/>
            <person name="de Pauw E."/>
            <person name="Delfosse P."/>
            <person name="Rigali S."/>
        </authorList>
    </citation>
    <scope>NUCLEOTIDE SEQUENCE [LARGE SCALE GENOMIC DNA]</scope>
    <source>
        <strain evidence="2 3">MM109</strain>
    </source>
</reference>
<sequence length="144" mass="15030">MYKITLQVECLGNGNTTFDLPDYRGYLLRGVDDYTGRDPDAGSRTAANQGGAAGDKAGSVQNHAAALPATTLFTLGSPGPHSHSVSGVPTDSSSTAVAGSHRSIWNRDSVDTDSAGDHHHSLSGGDTETRPVNAYVNFLIRCQA</sequence>
<feature type="region of interest" description="Disordered" evidence="1">
    <location>
        <begin position="75"/>
        <end position="128"/>
    </location>
</feature>
<keyword evidence="3" id="KW-1185">Reference proteome</keyword>
<dbReference type="EMBL" id="CP026304">
    <property type="protein sequence ID" value="AVZ71341.1"/>
    <property type="molecule type" value="Genomic_DNA"/>
</dbReference>
<evidence type="ECO:0000313" key="2">
    <source>
        <dbReference type="EMBL" id="AVZ71341.1"/>
    </source>
</evidence>
<organism evidence="2 3">
    <name type="scientific">Streptomyces lunaelactis</name>
    <dbReference type="NCBI Taxonomy" id="1535768"/>
    <lineage>
        <taxon>Bacteria</taxon>
        <taxon>Bacillati</taxon>
        <taxon>Actinomycetota</taxon>
        <taxon>Actinomycetes</taxon>
        <taxon>Kitasatosporales</taxon>
        <taxon>Streptomycetaceae</taxon>
        <taxon>Streptomyces</taxon>
    </lineage>
</organism>
<dbReference type="AlphaFoldDB" id="A0A2R4SWT8"/>
<dbReference type="RefSeq" id="WP_108147033.1">
    <property type="nucleotide sequence ID" value="NZ_CP026304.1"/>
</dbReference>
<dbReference type="Proteomes" id="UP000244201">
    <property type="component" value="Chromosome"/>
</dbReference>
<feature type="region of interest" description="Disordered" evidence="1">
    <location>
        <begin position="38"/>
        <end position="59"/>
    </location>
</feature>
<name>A0A2R4SWT8_9ACTN</name>
<gene>
    <name evidence="2" type="ORF">SLUN_02960</name>
</gene>
<evidence type="ECO:0008006" key="4">
    <source>
        <dbReference type="Google" id="ProtNLM"/>
    </source>
</evidence>